<gene>
    <name evidence="1" type="ORF">CMU51_12820</name>
</gene>
<dbReference type="EMBL" id="NWGY01000013">
    <property type="protein sequence ID" value="MDV3664940.1"/>
    <property type="molecule type" value="Genomic_DNA"/>
</dbReference>
<proteinExistence type="predicted"/>
<evidence type="ECO:0000313" key="1">
    <source>
        <dbReference type="EMBL" id="MDV3664940.1"/>
    </source>
</evidence>
<dbReference type="Proteomes" id="UP001189000">
    <property type="component" value="Unassembled WGS sequence"/>
</dbReference>
<name>A0AAE4P2K5_9FLAO</name>
<dbReference type="RefSeq" id="WP_078677209.1">
    <property type="nucleotide sequence ID" value="NZ_MAHR01000011.1"/>
</dbReference>
<reference evidence="1" key="1">
    <citation type="submission" date="2023-02" db="EMBL/GenBank/DDBJ databases">
        <title>Elizabethkingia anophelis draft genomes.</title>
        <authorList>
            <person name="Nicholson A.C."/>
            <person name="Whitney A.M."/>
            <person name="Humrighouse B.W."/>
            <person name="Villarma A."/>
            <person name="Bell M."/>
            <person name="Mcquiston J."/>
        </authorList>
    </citation>
    <scope>NUCLEOTIDE SEQUENCE</scope>
    <source>
        <strain evidence="1">B4955</strain>
    </source>
</reference>
<sequence length="80" mass="9435">MDYKVYKKGDLWGLDTHGVEAVPFVHLCKSSAIGELIHFLLWNYVRPEHLKFLSDNRTLEEINKLEIDLFNQVNETPEYI</sequence>
<evidence type="ECO:0000313" key="2">
    <source>
        <dbReference type="Proteomes" id="UP001189000"/>
    </source>
</evidence>
<accession>A0AAE4P2K5</accession>
<organism evidence="1 2">
    <name type="scientific">Elizabethkingia anophelis</name>
    <dbReference type="NCBI Taxonomy" id="1117645"/>
    <lineage>
        <taxon>Bacteria</taxon>
        <taxon>Pseudomonadati</taxon>
        <taxon>Bacteroidota</taxon>
        <taxon>Flavobacteriia</taxon>
        <taxon>Flavobacteriales</taxon>
        <taxon>Weeksellaceae</taxon>
        <taxon>Elizabethkingia</taxon>
    </lineage>
</organism>
<dbReference type="AlphaFoldDB" id="A0AAE4P2K5"/>
<comment type="caution">
    <text evidence="1">The sequence shown here is derived from an EMBL/GenBank/DDBJ whole genome shotgun (WGS) entry which is preliminary data.</text>
</comment>
<protein>
    <submittedName>
        <fullName evidence="1">Uncharacterized protein</fullName>
    </submittedName>
</protein>